<evidence type="ECO:0000313" key="3">
    <source>
        <dbReference type="Proteomes" id="UP000070544"/>
    </source>
</evidence>
<feature type="region of interest" description="Disordered" evidence="1">
    <location>
        <begin position="1"/>
        <end position="58"/>
    </location>
</feature>
<gene>
    <name evidence="2" type="ORF">M427DRAFT_61304</name>
</gene>
<accession>A0A139A2C8</accession>
<organism evidence="2 3">
    <name type="scientific">Gonapodya prolifera (strain JEL478)</name>
    <name type="common">Monoblepharis prolifera</name>
    <dbReference type="NCBI Taxonomy" id="1344416"/>
    <lineage>
        <taxon>Eukaryota</taxon>
        <taxon>Fungi</taxon>
        <taxon>Fungi incertae sedis</taxon>
        <taxon>Chytridiomycota</taxon>
        <taxon>Chytridiomycota incertae sedis</taxon>
        <taxon>Monoblepharidomycetes</taxon>
        <taxon>Monoblepharidales</taxon>
        <taxon>Gonapodyaceae</taxon>
        <taxon>Gonapodya</taxon>
    </lineage>
</organism>
<reference evidence="2 3" key="1">
    <citation type="journal article" date="2015" name="Genome Biol. Evol.">
        <title>Phylogenomic analyses indicate that early fungi evolved digesting cell walls of algal ancestors of land plants.</title>
        <authorList>
            <person name="Chang Y."/>
            <person name="Wang S."/>
            <person name="Sekimoto S."/>
            <person name="Aerts A.L."/>
            <person name="Choi C."/>
            <person name="Clum A."/>
            <person name="LaButti K.M."/>
            <person name="Lindquist E.A."/>
            <person name="Yee Ngan C."/>
            <person name="Ohm R.A."/>
            <person name="Salamov A.A."/>
            <person name="Grigoriev I.V."/>
            <person name="Spatafora J.W."/>
            <person name="Berbee M.L."/>
        </authorList>
    </citation>
    <scope>NUCLEOTIDE SEQUENCE [LARGE SCALE GENOMIC DNA]</scope>
    <source>
        <strain evidence="2 3">JEL478</strain>
    </source>
</reference>
<dbReference type="AlphaFoldDB" id="A0A139A2C8"/>
<name>A0A139A2C8_GONPJ</name>
<sequence>MIRGGRKSEDRGGRKSEDRGGRKSESSDRGSTSGGSLLQKGAMLFRKAGRSSGEIKDR</sequence>
<dbReference type="EMBL" id="KQ965811">
    <property type="protein sequence ID" value="KXS10937.1"/>
    <property type="molecule type" value="Genomic_DNA"/>
</dbReference>
<feature type="compositionally biased region" description="Basic and acidic residues" evidence="1">
    <location>
        <begin position="1"/>
        <end position="28"/>
    </location>
</feature>
<dbReference type="Proteomes" id="UP000070544">
    <property type="component" value="Unassembled WGS sequence"/>
</dbReference>
<evidence type="ECO:0000313" key="2">
    <source>
        <dbReference type="EMBL" id="KXS10937.1"/>
    </source>
</evidence>
<keyword evidence="3" id="KW-1185">Reference proteome</keyword>
<evidence type="ECO:0000256" key="1">
    <source>
        <dbReference type="SAM" id="MobiDB-lite"/>
    </source>
</evidence>
<proteinExistence type="predicted"/>
<protein>
    <submittedName>
        <fullName evidence="2">Uncharacterized protein</fullName>
    </submittedName>
</protein>